<name>A0AAV4RU66_9ARAC</name>
<keyword evidence="2" id="KW-1185">Reference proteome</keyword>
<dbReference type="AlphaFoldDB" id="A0AAV4RU66"/>
<organism evidence="1 2">
    <name type="scientific">Caerostris darwini</name>
    <dbReference type="NCBI Taxonomy" id="1538125"/>
    <lineage>
        <taxon>Eukaryota</taxon>
        <taxon>Metazoa</taxon>
        <taxon>Ecdysozoa</taxon>
        <taxon>Arthropoda</taxon>
        <taxon>Chelicerata</taxon>
        <taxon>Arachnida</taxon>
        <taxon>Araneae</taxon>
        <taxon>Araneomorphae</taxon>
        <taxon>Entelegynae</taxon>
        <taxon>Araneoidea</taxon>
        <taxon>Araneidae</taxon>
        <taxon>Caerostris</taxon>
    </lineage>
</organism>
<proteinExistence type="predicted"/>
<reference evidence="1 2" key="1">
    <citation type="submission" date="2021-06" db="EMBL/GenBank/DDBJ databases">
        <title>Caerostris darwini draft genome.</title>
        <authorList>
            <person name="Kono N."/>
            <person name="Arakawa K."/>
        </authorList>
    </citation>
    <scope>NUCLEOTIDE SEQUENCE [LARGE SCALE GENOMIC DNA]</scope>
</reference>
<sequence>MPLTASINWFNKFHGNYKRTGTTAKSATRNRHRLLAPPTTPTHPLFHLVGWIQEDVKLPVSVRFAQDMLQAVPGPLQIMTMLYQLLEALVFRWKCLFHSRVKISNIELLIFADALILAITFISKDVLKQDT</sequence>
<gene>
    <name evidence="1" type="ORF">CDAR_31081</name>
</gene>
<protein>
    <submittedName>
        <fullName evidence="1">Uncharacterized protein</fullName>
    </submittedName>
</protein>
<evidence type="ECO:0000313" key="2">
    <source>
        <dbReference type="Proteomes" id="UP001054837"/>
    </source>
</evidence>
<dbReference type="Proteomes" id="UP001054837">
    <property type="component" value="Unassembled WGS sequence"/>
</dbReference>
<dbReference type="EMBL" id="BPLQ01006863">
    <property type="protein sequence ID" value="GIY25868.1"/>
    <property type="molecule type" value="Genomic_DNA"/>
</dbReference>
<accession>A0AAV4RU66</accession>
<comment type="caution">
    <text evidence="1">The sequence shown here is derived from an EMBL/GenBank/DDBJ whole genome shotgun (WGS) entry which is preliminary data.</text>
</comment>
<evidence type="ECO:0000313" key="1">
    <source>
        <dbReference type="EMBL" id="GIY25868.1"/>
    </source>
</evidence>